<dbReference type="InterPro" id="IPR007801">
    <property type="entry name" value="MbnB/TglH/ChrH"/>
</dbReference>
<protein>
    <recommendedName>
        <fullName evidence="1">UPF0276 protein AB7878_08805</fullName>
    </recommendedName>
</protein>
<dbReference type="Pfam" id="PF05114">
    <property type="entry name" value="MbnB_TglH_ChrH"/>
    <property type="match status" value="1"/>
</dbReference>
<dbReference type="Proteomes" id="UP001562159">
    <property type="component" value="Unassembled WGS sequence"/>
</dbReference>
<accession>A0ABV4AT15</accession>
<organism evidence="2 3">
    <name type="scientific">Rhodanobacter humi</name>
    <dbReference type="NCBI Taxonomy" id="1888173"/>
    <lineage>
        <taxon>Bacteria</taxon>
        <taxon>Pseudomonadati</taxon>
        <taxon>Pseudomonadota</taxon>
        <taxon>Gammaproteobacteria</taxon>
        <taxon>Lysobacterales</taxon>
        <taxon>Rhodanobacteraceae</taxon>
        <taxon>Rhodanobacter</taxon>
    </lineage>
</organism>
<dbReference type="InterPro" id="IPR036237">
    <property type="entry name" value="Xyl_isomerase-like_sf"/>
</dbReference>
<reference evidence="2 3" key="1">
    <citation type="submission" date="2024-07" db="EMBL/GenBank/DDBJ databases">
        <title>Molecular mechanisms and environmental adaptations of flagellar loss and biofilm growth of Rhodanobacter under environmental stress.</title>
        <authorList>
            <person name="Chen M."/>
        </authorList>
    </citation>
    <scope>NUCLEOTIDE SEQUENCE [LARGE SCALE GENOMIC DNA]</scope>
    <source>
        <strain evidence="2 3">RS22</strain>
    </source>
</reference>
<comment type="similarity">
    <text evidence="1">Belongs to the UPF0276 family.</text>
</comment>
<dbReference type="HAMAP" id="MF_00697">
    <property type="entry name" value="UPF0276"/>
    <property type="match status" value="1"/>
</dbReference>
<proteinExistence type="inferred from homology"/>
<keyword evidence="3" id="KW-1185">Reference proteome</keyword>
<evidence type="ECO:0000313" key="2">
    <source>
        <dbReference type="EMBL" id="MEY2182514.1"/>
    </source>
</evidence>
<dbReference type="NCBIfam" id="NF003818">
    <property type="entry name" value="PRK05409.1"/>
    <property type="match status" value="1"/>
</dbReference>
<gene>
    <name evidence="2" type="ORF">AB7878_08805</name>
</gene>
<evidence type="ECO:0000313" key="3">
    <source>
        <dbReference type="Proteomes" id="UP001562159"/>
    </source>
</evidence>
<dbReference type="PANTHER" id="PTHR42194">
    <property type="entry name" value="UPF0276 PROTEIN HI_1600"/>
    <property type="match status" value="1"/>
</dbReference>
<dbReference type="PANTHER" id="PTHR42194:SF1">
    <property type="entry name" value="UPF0276 PROTEIN HI_1600"/>
    <property type="match status" value="1"/>
</dbReference>
<evidence type="ECO:0000256" key="1">
    <source>
        <dbReference type="HAMAP-Rule" id="MF_00697"/>
    </source>
</evidence>
<dbReference type="EMBL" id="JBGBPY010000001">
    <property type="protein sequence ID" value="MEY2182514.1"/>
    <property type="molecule type" value="Genomic_DNA"/>
</dbReference>
<name>A0ABV4AT15_9GAMM</name>
<dbReference type="Gene3D" id="3.20.20.150">
    <property type="entry name" value="Divalent-metal-dependent TIM barrel enzymes"/>
    <property type="match status" value="1"/>
</dbReference>
<dbReference type="SUPFAM" id="SSF51658">
    <property type="entry name" value="Xylose isomerase-like"/>
    <property type="match status" value="1"/>
</dbReference>
<sequence>MFPSRPVRAQPIPTQVGIGLRPAHVAHVLEHRPAVPFFELHSENLFCAGGALWDAFDAVRRDYPVSLHGVGLSLGSADPLDPAHLAALRELMRRAEPALVSEHVCWGAIGGRHYNDLLPLPYTDEALDLMVARVAQLQDALGRRVLVENVSSYIHYTHSTMPEWEFLATLAERSGCGLLLDVNNVYVNSVNHGYDAHAFIAGIPAAAVGELHLAGFTRKQGLGGPLLIDSHDRRVDPAVWALYDYTLARLGAQPTLIEWDQDLPDFAVLEDEARLATACLDQHRPDERGLDEHHPDEHAHAGLAALAG</sequence>
<comment type="caution">
    <text evidence="2">The sequence shown here is derived from an EMBL/GenBank/DDBJ whole genome shotgun (WGS) entry which is preliminary data.</text>
</comment>